<dbReference type="KEGG" id="vg:77924267"/>
<dbReference type="EMBL" id="MN484601">
    <property type="protein sequence ID" value="QGF20278.1"/>
    <property type="molecule type" value="Genomic_DNA"/>
</dbReference>
<accession>A0A5Q2F1Y5</accession>
<dbReference type="GeneID" id="77924267"/>
<feature type="domain" description="Gp28/Gp37-like" evidence="1">
    <location>
        <begin position="49"/>
        <end position="529"/>
    </location>
</feature>
<name>A0A5Q2F1Y5_9CAUD</name>
<dbReference type="Proteomes" id="UP000400849">
    <property type="component" value="Segment"/>
</dbReference>
<proteinExistence type="predicted"/>
<dbReference type="RefSeq" id="YP_010648808.1">
    <property type="nucleotide sequence ID" value="NC_070762.1"/>
</dbReference>
<gene>
    <name evidence="2" type="primary">99</name>
    <name evidence="2" type="ORF">SEA_SIXAMA_99</name>
</gene>
<dbReference type="InterPro" id="IPR029432">
    <property type="entry name" value="Gp28/Gp37-like_dom"/>
</dbReference>
<keyword evidence="3" id="KW-1185">Reference proteome</keyword>
<protein>
    <submittedName>
        <fullName evidence="2">Minor tail protein</fullName>
    </submittedName>
</protein>
<reference evidence="2 3" key="1">
    <citation type="submission" date="2019-09" db="EMBL/GenBank/DDBJ databases">
        <authorList>
            <person name="Christie C.A."/>
            <person name="Diallo A.S."/>
            <person name="Dixon Z."/>
            <person name="McIntosh P.M."/>
            <person name="Murthy K.H."/>
            <person name="Rosen M.G."/>
            <person name="Simpson L.M."/>
            <person name="Koustas K."/>
            <person name="Fogarty M.P."/>
            <person name="Molloy S.D."/>
            <person name="Garlena R.A."/>
            <person name="Russell D.A."/>
            <person name="Pope W.H."/>
            <person name="Jacobs-Sera D."/>
            <person name="Hatfull G.F."/>
        </authorList>
    </citation>
    <scope>NUCLEOTIDE SEQUENCE [LARGE SCALE GENOMIC DNA]</scope>
</reference>
<evidence type="ECO:0000313" key="3">
    <source>
        <dbReference type="Proteomes" id="UP000400849"/>
    </source>
</evidence>
<evidence type="ECO:0000259" key="1">
    <source>
        <dbReference type="Pfam" id="PF14594"/>
    </source>
</evidence>
<organism evidence="2 3">
    <name type="scientific">Gordonia phage Sixama</name>
    <dbReference type="NCBI Taxonomy" id="2653271"/>
    <lineage>
        <taxon>Viruses</taxon>
        <taxon>Duplodnaviria</taxon>
        <taxon>Heunggongvirae</taxon>
        <taxon>Uroviricota</taxon>
        <taxon>Caudoviricetes</taxon>
        <taxon>Sixamavirus</taxon>
        <taxon>Sixamavirus sixama</taxon>
    </lineage>
</organism>
<evidence type="ECO:0000313" key="2">
    <source>
        <dbReference type="EMBL" id="QGF20278.1"/>
    </source>
</evidence>
<sequence>MPFPAEELFPGMESPGSTATALLEPSEIRSHLIQRSIDDARRRRERPLIRVFDKDWEPRAILMGEIEAKFETRMFDTGEGNIKLMGNHKLRGWLVEELDEEEDVHIVVDVPGIRWSGKVSKIQDIQTDGGLEYINLVILDEREHLKKIICYSNPLFPAEFQYPKMFLWAGPSVFGIKTMIFLNLMRRFVPFFWTLPENIFDPASWLANLNPNNWPIVVKPGGFFTDTSMWTVLTTRFGNLHDVITPTLKDAGLIITTERWLPGDPQPYPSHFTLTKPTLVLDVVDKSGVRGPTGTVLDGLLKLGRTILEDGITDEISILPNGEPPAGYNQPNTFFTDKEWPWVCWRNGMRTGLSGVSSWEMTIHKALAGAIVTGGKSPEWVNAGVKLLLNLGLGYLGALIGNPALGLGIFEDQVEDVILAFHRVPHPIRQAAMGRGQYGEHWENAGGTGFSVSALQAIRTGLWKTRAYTSFKVTVVNGAPYWVGKHFTLGDRVAAEIGKTGRLYVDQVNALSLSWSRTQDPKWEISIGNDEAEEPRGAILGRLLEQTRSFVQALGVDA</sequence>
<dbReference type="Pfam" id="PF14594">
    <property type="entry name" value="Sipho_Gp37"/>
    <property type="match status" value="1"/>
</dbReference>